<name>A0AAD3TPK3_9TREE</name>
<dbReference type="PANTHER" id="PTHR43791">
    <property type="entry name" value="PERMEASE-RELATED"/>
    <property type="match status" value="1"/>
</dbReference>
<dbReference type="PANTHER" id="PTHR43791:SF3">
    <property type="entry name" value="MAJOR FACILITATOR SUPERFAMILY (MFS) PROFILE DOMAIN-CONTAINING PROTEIN"/>
    <property type="match status" value="1"/>
</dbReference>
<evidence type="ECO:0000256" key="1">
    <source>
        <dbReference type="ARBA" id="ARBA00004141"/>
    </source>
</evidence>
<evidence type="ECO:0000256" key="4">
    <source>
        <dbReference type="ARBA" id="ARBA00022989"/>
    </source>
</evidence>
<keyword evidence="3 7" id="KW-0812">Transmembrane</keyword>
<feature type="transmembrane region" description="Helical" evidence="7">
    <location>
        <begin position="165"/>
        <end position="185"/>
    </location>
</feature>
<dbReference type="InterPro" id="IPR011701">
    <property type="entry name" value="MFS"/>
</dbReference>
<feature type="transmembrane region" description="Helical" evidence="7">
    <location>
        <begin position="331"/>
        <end position="354"/>
    </location>
</feature>
<feature type="transmembrane region" description="Helical" evidence="7">
    <location>
        <begin position="197"/>
        <end position="216"/>
    </location>
</feature>
<dbReference type="Gene3D" id="1.20.1250.20">
    <property type="entry name" value="MFS general substrate transporter like domains"/>
    <property type="match status" value="2"/>
</dbReference>
<dbReference type="InterPro" id="IPR036259">
    <property type="entry name" value="MFS_trans_sf"/>
</dbReference>
<proteinExistence type="predicted"/>
<feature type="transmembrane region" description="Helical" evidence="7">
    <location>
        <begin position="392"/>
        <end position="413"/>
    </location>
</feature>
<dbReference type="InterPro" id="IPR020846">
    <property type="entry name" value="MFS_dom"/>
</dbReference>
<evidence type="ECO:0000256" key="6">
    <source>
        <dbReference type="SAM" id="MobiDB-lite"/>
    </source>
</evidence>
<feature type="transmembrane region" description="Helical" evidence="7">
    <location>
        <begin position="135"/>
        <end position="153"/>
    </location>
</feature>
<organism evidence="9 10">
    <name type="scientific">Cutaneotrichosporon spelunceum</name>
    <dbReference type="NCBI Taxonomy" id="1672016"/>
    <lineage>
        <taxon>Eukaryota</taxon>
        <taxon>Fungi</taxon>
        <taxon>Dikarya</taxon>
        <taxon>Basidiomycota</taxon>
        <taxon>Agaricomycotina</taxon>
        <taxon>Tremellomycetes</taxon>
        <taxon>Trichosporonales</taxon>
        <taxon>Trichosporonaceae</taxon>
        <taxon>Cutaneotrichosporon</taxon>
    </lineage>
</organism>
<feature type="compositionally biased region" description="Basic and acidic residues" evidence="6">
    <location>
        <begin position="10"/>
        <end position="37"/>
    </location>
</feature>
<dbReference type="PROSITE" id="PS50850">
    <property type="entry name" value="MFS"/>
    <property type="match status" value="1"/>
</dbReference>
<accession>A0AAD3TPK3</accession>
<comment type="subcellular location">
    <subcellularLocation>
        <location evidence="1">Membrane</location>
        <topology evidence="1">Multi-pass membrane protein</topology>
    </subcellularLocation>
</comment>
<keyword evidence="10" id="KW-1185">Reference proteome</keyword>
<evidence type="ECO:0000256" key="2">
    <source>
        <dbReference type="ARBA" id="ARBA00022448"/>
    </source>
</evidence>
<dbReference type="AlphaFoldDB" id="A0AAD3TPK3"/>
<feature type="transmembrane region" description="Helical" evidence="7">
    <location>
        <begin position="228"/>
        <end position="251"/>
    </location>
</feature>
<dbReference type="GO" id="GO:0022857">
    <property type="term" value="F:transmembrane transporter activity"/>
    <property type="evidence" value="ECO:0007669"/>
    <property type="project" value="InterPro"/>
</dbReference>
<feature type="transmembrane region" description="Helical" evidence="7">
    <location>
        <begin position="458"/>
        <end position="479"/>
    </location>
</feature>
<dbReference type="Proteomes" id="UP001222932">
    <property type="component" value="Unassembled WGS sequence"/>
</dbReference>
<evidence type="ECO:0000313" key="9">
    <source>
        <dbReference type="EMBL" id="GMK54162.1"/>
    </source>
</evidence>
<keyword evidence="4 7" id="KW-1133">Transmembrane helix</keyword>
<evidence type="ECO:0000256" key="3">
    <source>
        <dbReference type="ARBA" id="ARBA00022692"/>
    </source>
</evidence>
<sequence length="503" mass="56654">MVSTRTTPHVVDEQIDKKDSSQVHYIEHDDDEKASPPEYHDAHIDIDHGYDPAFIHSTTRKIDWRLIPPLIAMYCISSIDRKNVSLARAANNEVMQKELNLGTSRYNIITLLFFPPYILAELPSQLGLRKFGPRYWLGSAVFLWGLVTIGLGFSNNWVAMAAMRALLGMFEACLFPGAAYLIACWYPRKQMARRSAVFYITSIAIGGLGNLLGYAISLMHGVRGLSGWRWIFIIEGVITVAIAIMGFLLLVDFPDRSTFLSEEQKEMIITRIDRDRGDSEADPMTMNKFISYLCEPKIWLFAMWFCVTTLGTYSMSYFLPRILRGMGFTDTMSQVLLAPPYVWAVVPAMVHAYFADKYRNMRAWMILSGCLQCILGTVLYSQLPERFKAGRYAGTFLAVGAANGNVGLIISWAQCSIRNQSKRGFTSALIVAFGGIGGILASLLFMDKESKKGYPTGVWSVVGLNCFQVITVIGLRFFFAYRNRLADRGKVVIEGDDKFRYQL</sequence>
<evidence type="ECO:0000313" key="10">
    <source>
        <dbReference type="Proteomes" id="UP001222932"/>
    </source>
</evidence>
<evidence type="ECO:0000256" key="7">
    <source>
        <dbReference type="SAM" id="Phobius"/>
    </source>
</evidence>
<dbReference type="FunFam" id="1.20.1250.20:FF:000018">
    <property type="entry name" value="MFS transporter permease"/>
    <property type="match status" value="1"/>
</dbReference>
<dbReference type="SUPFAM" id="SSF103473">
    <property type="entry name" value="MFS general substrate transporter"/>
    <property type="match status" value="1"/>
</dbReference>
<reference evidence="9" key="2">
    <citation type="submission" date="2023-06" db="EMBL/GenBank/DDBJ databases">
        <authorList>
            <person name="Kobayashi Y."/>
            <person name="Kayamori A."/>
            <person name="Aoki K."/>
            <person name="Shiwa Y."/>
            <person name="Fujita N."/>
            <person name="Sugita T."/>
            <person name="Iwasaki W."/>
            <person name="Tanaka N."/>
            <person name="Takashima M."/>
        </authorList>
    </citation>
    <scope>NUCLEOTIDE SEQUENCE</scope>
    <source>
        <strain evidence="9">HIS016</strain>
    </source>
</reference>
<dbReference type="GO" id="GO:0016020">
    <property type="term" value="C:membrane"/>
    <property type="evidence" value="ECO:0007669"/>
    <property type="project" value="UniProtKB-SubCell"/>
</dbReference>
<evidence type="ECO:0000259" key="8">
    <source>
        <dbReference type="PROSITE" id="PS50850"/>
    </source>
</evidence>
<feature type="transmembrane region" description="Helical" evidence="7">
    <location>
        <begin position="298"/>
        <end position="319"/>
    </location>
</feature>
<reference evidence="9" key="1">
    <citation type="journal article" date="2023" name="BMC Genomics">
        <title>Chromosome-level genome assemblies of Cutaneotrichosporon spp. (Trichosporonales, Basidiomycota) reveal imbalanced evolution between nucleotide sequences and chromosome synteny.</title>
        <authorList>
            <person name="Kobayashi Y."/>
            <person name="Kayamori A."/>
            <person name="Aoki K."/>
            <person name="Shiwa Y."/>
            <person name="Matsutani M."/>
            <person name="Fujita N."/>
            <person name="Sugita T."/>
            <person name="Iwasaki W."/>
            <person name="Tanaka N."/>
            <person name="Takashima M."/>
        </authorList>
    </citation>
    <scope>NUCLEOTIDE SEQUENCE</scope>
    <source>
        <strain evidence="9">HIS016</strain>
    </source>
</reference>
<evidence type="ECO:0000256" key="5">
    <source>
        <dbReference type="ARBA" id="ARBA00023136"/>
    </source>
</evidence>
<keyword evidence="5 7" id="KW-0472">Membrane</keyword>
<protein>
    <recommendedName>
        <fullName evidence="8">Major facilitator superfamily (MFS) profile domain-containing protein</fullName>
    </recommendedName>
</protein>
<dbReference type="Pfam" id="PF07690">
    <property type="entry name" value="MFS_1"/>
    <property type="match status" value="1"/>
</dbReference>
<gene>
    <name evidence="9" type="ORF">CspeluHIS016_0107480</name>
</gene>
<feature type="region of interest" description="Disordered" evidence="6">
    <location>
        <begin position="1"/>
        <end position="37"/>
    </location>
</feature>
<comment type="caution">
    <text evidence="9">The sequence shown here is derived from an EMBL/GenBank/DDBJ whole genome shotgun (WGS) entry which is preliminary data.</text>
</comment>
<feature type="domain" description="Major facilitator superfamily (MFS) profile" evidence="8">
    <location>
        <begin position="66"/>
        <end position="486"/>
    </location>
</feature>
<feature type="transmembrane region" description="Helical" evidence="7">
    <location>
        <begin position="425"/>
        <end position="446"/>
    </location>
</feature>
<feature type="transmembrane region" description="Helical" evidence="7">
    <location>
        <begin position="361"/>
        <end position="380"/>
    </location>
</feature>
<keyword evidence="2" id="KW-0813">Transport</keyword>
<dbReference type="EMBL" id="BTCM01000001">
    <property type="protein sequence ID" value="GMK54162.1"/>
    <property type="molecule type" value="Genomic_DNA"/>
</dbReference>